<evidence type="ECO:0000313" key="4">
    <source>
        <dbReference type="Proteomes" id="UP001634394"/>
    </source>
</evidence>
<accession>A0ABD3VX74</accession>
<evidence type="ECO:0000313" key="3">
    <source>
        <dbReference type="EMBL" id="KAL3866209.1"/>
    </source>
</evidence>
<keyword evidence="2" id="KW-1133">Transmembrane helix</keyword>
<reference evidence="3 4" key="1">
    <citation type="submission" date="2024-11" db="EMBL/GenBank/DDBJ databases">
        <title>Chromosome-level genome assembly of the freshwater bivalve Anodonta woodiana.</title>
        <authorList>
            <person name="Chen X."/>
        </authorList>
    </citation>
    <scope>NUCLEOTIDE SEQUENCE [LARGE SCALE GENOMIC DNA]</scope>
    <source>
        <strain evidence="3">MN2024</strain>
        <tissue evidence="3">Gills</tissue>
    </source>
</reference>
<dbReference type="AlphaFoldDB" id="A0ABD3VX74"/>
<name>A0ABD3VX74_SINWO</name>
<evidence type="ECO:0000256" key="2">
    <source>
        <dbReference type="SAM" id="Phobius"/>
    </source>
</evidence>
<feature type="non-terminal residue" evidence="3">
    <location>
        <position position="62"/>
    </location>
</feature>
<feature type="region of interest" description="Disordered" evidence="1">
    <location>
        <begin position="1"/>
        <end position="21"/>
    </location>
</feature>
<organism evidence="3 4">
    <name type="scientific">Sinanodonta woodiana</name>
    <name type="common">Chinese pond mussel</name>
    <name type="synonym">Anodonta woodiana</name>
    <dbReference type="NCBI Taxonomy" id="1069815"/>
    <lineage>
        <taxon>Eukaryota</taxon>
        <taxon>Metazoa</taxon>
        <taxon>Spiralia</taxon>
        <taxon>Lophotrochozoa</taxon>
        <taxon>Mollusca</taxon>
        <taxon>Bivalvia</taxon>
        <taxon>Autobranchia</taxon>
        <taxon>Heteroconchia</taxon>
        <taxon>Palaeoheterodonta</taxon>
        <taxon>Unionida</taxon>
        <taxon>Unionoidea</taxon>
        <taxon>Unionidae</taxon>
        <taxon>Unioninae</taxon>
        <taxon>Sinanodonta</taxon>
    </lineage>
</organism>
<comment type="caution">
    <text evidence="3">The sequence shown here is derived from an EMBL/GenBank/DDBJ whole genome shotgun (WGS) entry which is preliminary data.</text>
</comment>
<gene>
    <name evidence="3" type="ORF">ACJMK2_043531</name>
</gene>
<evidence type="ECO:0000256" key="1">
    <source>
        <dbReference type="SAM" id="MobiDB-lite"/>
    </source>
</evidence>
<keyword evidence="2" id="KW-0812">Transmembrane</keyword>
<keyword evidence="2" id="KW-0472">Membrane</keyword>
<dbReference type="EMBL" id="JBJQND010000009">
    <property type="protein sequence ID" value="KAL3866209.1"/>
    <property type="molecule type" value="Genomic_DNA"/>
</dbReference>
<proteinExistence type="predicted"/>
<sequence length="62" mass="6872">MESIESTNNHLLESSTTNDTSTHLYNYKSLNKDLDFLNSALVIYRIVLGLITVTGLVGNILT</sequence>
<keyword evidence="4" id="KW-1185">Reference proteome</keyword>
<feature type="transmembrane region" description="Helical" evidence="2">
    <location>
        <begin position="42"/>
        <end position="61"/>
    </location>
</feature>
<protein>
    <submittedName>
        <fullName evidence="3">Uncharacterized protein</fullName>
    </submittedName>
</protein>
<dbReference type="Proteomes" id="UP001634394">
    <property type="component" value="Unassembled WGS sequence"/>
</dbReference>